<proteinExistence type="predicted"/>
<feature type="region of interest" description="Disordered" evidence="3">
    <location>
        <begin position="165"/>
        <end position="191"/>
    </location>
</feature>
<dbReference type="PANTHER" id="PTHR31704">
    <property type="entry name" value="MYB/SANT-LIKE DNA-BINDING DOMAIN PROTEIN-RELATED"/>
    <property type="match status" value="1"/>
</dbReference>
<dbReference type="PANTHER" id="PTHR31704:SF37">
    <property type="entry name" value="HEAT SHOCK PROTEIN"/>
    <property type="match status" value="1"/>
</dbReference>
<dbReference type="Pfam" id="PF13359">
    <property type="entry name" value="DDE_Tnp_4"/>
    <property type="match status" value="1"/>
</dbReference>
<evidence type="ECO:0000256" key="2">
    <source>
        <dbReference type="ARBA" id="ARBA00022723"/>
    </source>
</evidence>
<evidence type="ECO:0008006" key="8">
    <source>
        <dbReference type="Google" id="ProtNLM"/>
    </source>
</evidence>
<feature type="domain" description="DDE Tnp4" evidence="5">
    <location>
        <begin position="190"/>
        <end position="304"/>
    </location>
</feature>
<evidence type="ECO:0000259" key="4">
    <source>
        <dbReference type="Pfam" id="PF12776"/>
    </source>
</evidence>
<dbReference type="GO" id="GO:0046872">
    <property type="term" value="F:metal ion binding"/>
    <property type="evidence" value="ECO:0007669"/>
    <property type="project" value="UniProtKB-KW"/>
</dbReference>
<evidence type="ECO:0000256" key="1">
    <source>
        <dbReference type="ARBA" id="ARBA00001968"/>
    </source>
</evidence>
<dbReference type="InterPro" id="IPR027806">
    <property type="entry name" value="HARBI1_dom"/>
</dbReference>
<dbReference type="Pfam" id="PF12776">
    <property type="entry name" value="Myb_DNA-bind_3"/>
    <property type="match status" value="1"/>
</dbReference>
<dbReference type="InterPro" id="IPR024752">
    <property type="entry name" value="Myb/SANT-like_dom"/>
</dbReference>
<evidence type="ECO:0000256" key="3">
    <source>
        <dbReference type="SAM" id="MobiDB-lite"/>
    </source>
</evidence>
<keyword evidence="7" id="KW-1185">Reference proteome</keyword>
<dbReference type="AlphaFoldDB" id="A0A8T3BP75"/>
<gene>
    <name evidence="6" type="ORF">KFK09_006421</name>
</gene>
<comment type="cofactor">
    <cofactor evidence="1">
        <name>a divalent metal cation</name>
        <dbReference type="ChEBI" id="CHEBI:60240"/>
    </cofactor>
</comment>
<sequence>MGTQKEGCAPASWDLDTTLTYCDICIREIELGNRPTTHFTKEGWKNLLKNFNERTGRTYDRNQLKNKWDQLKKDWKHWKDLLRGETGIGWNPIKKTVDASNDWWNEKLQVMPNAKKFRFNGIPPVLEEKLDLMFSRIVATGENVWIPSSGVLPPELNDNHAISSEEEEYTQDEQTHLPHVPTNDPTNNYDTQRSQQSATLLHKRKKVRTPKSGKFYLVDAGYPLQRGYLKPYIGTRYHLPDFRRGSRTIMGHKELFNSRHSSLRSVIERSFGVWKKKWGILRDMPNYSFKKQRLIVVGTMGLHNYIRRHISRNDPDFIDCDVDEILFIQRHINAE</sequence>
<dbReference type="OrthoDB" id="683049at2759"/>
<organism evidence="6 7">
    <name type="scientific">Dendrobium nobile</name>
    <name type="common">Orchid</name>
    <dbReference type="NCBI Taxonomy" id="94219"/>
    <lineage>
        <taxon>Eukaryota</taxon>
        <taxon>Viridiplantae</taxon>
        <taxon>Streptophyta</taxon>
        <taxon>Embryophyta</taxon>
        <taxon>Tracheophyta</taxon>
        <taxon>Spermatophyta</taxon>
        <taxon>Magnoliopsida</taxon>
        <taxon>Liliopsida</taxon>
        <taxon>Asparagales</taxon>
        <taxon>Orchidaceae</taxon>
        <taxon>Epidendroideae</taxon>
        <taxon>Malaxideae</taxon>
        <taxon>Dendrobiinae</taxon>
        <taxon>Dendrobium</taxon>
    </lineage>
</organism>
<dbReference type="EMBL" id="JAGYWB010000006">
    <property type="protein sequence ID" value="KAI0518982.1"/>
    <property type="molecule type" value="Genomic_DNA"/>
</dbReference>
<reference evidence="6" key="1">
    <citation type="journal article" date="2022" name="Front. Genet.">
        <title>Chromosome-Scale Assembly of the Dendrobium nobile Genome Provides Insights Into the Molecular Mechanism of the Biosynthesis of the Medicinal Active Ingredient of Dendrobium.</title>
        <authorList>
            <person name="Xu Q."/>
            <person name="Niu S.-C."/>
            <person name="Li K.-L."/>
            <person name="Zheng P.-J."/>
            <person name="Zhang X.-J."/>
            <person name="Jia Y."/>
            <person name="Liu Y."/>
            <person name="Niu Y.-X."/>
            <person name="Yu L.-H."/>
            <person name="Chen D.-F."/>
            <person name="Zhang G.-Q."/>
        </authorList>
    </citation>
    <scope>NUCLEOTIDE SEQUENCE</scope>
    <source>
        <tissue evidence="6">Leaf</tissue>
    </source>
</reference>
<evidence type="ECO:0000313" key="7">
    <source>
        <dbReference type="Proteomes" id="UP000829196"/>
    </source>
</evidence>
<evidence type="ECO:0000313" key="6">
    <source>
        <dbReference type="EMBL" id="KAI0518982.1"/>
    </source>
</evidence>
<dbReference type="Proteomes" id="UP000829196">
    <property type="component" value="Unassembled WGS sequence"/>
</dbReference>
<name>A0A8T3BP75_DENNO</name>
<keyword evidence="2" id="KW-0479">Metal-binding</keyword>
<feature type="domain" description="Myb/SANT-like" evidence="4">
    <location>
        <begin position="13"/>
        <end position="106"/>
    </location>
</feature>
<protein>
    <recommendedName>
        <fullName evidence="8">Myb/SANT-like domain-containing protein</fullName>
    </recommendedName>
</protein>
<comment type="caution">
    <text evidence="6">The sequence shown here is derived from an EMBL/GenBank/DDBJ whole genome shotgun (WGS) entry which is preliminary data.</text>
</comment>
<accession>A0A8T3BP75</accession>
<evidence type="ECO:0000259" key="5">
    <source>
        <dbReference type="Pfam" id="PF13359"/>
    </source>
</evidence>